<sequence length="254" mass="27055">MLILLPPSEGKSPAVKGPAVDLGALQFPELTAARQTVLASLATASTGPDAHRILGVGQSLGAEVLRNITLLDQPAAPAYKVYSGVLYDALGYSTLTPVQRRKAQESVVVISALWGALGFADPIPAYRLSMSVSLPDTGTLASFWRQRLGGPLDHRSGDSLVVDCRSSTYGAAWAGVPERTVAVNVLQERDGKRSVVSHSAKHTRGLLARHLITRRSGRPTTPDQLLLAAREQWQAELTPATSRKPAQLSIILQG</sequence>
<evidence type="ECO:0000313" key="1">
    <source>
        <dbReference type="EMBL" id="MFD1845082.1"/>
    </source>
</evidence>
<proteinExistence type="predicted"/>
<dbReference type="Pfam" id="PF03883">
    <property type="entry name" value="H2O2_YaaD"/>
    <property type="match status" value="1"/>
</dbReference>
<dbReference type="InterPro" id="IPR005583">
    <property type="entry name" value="YaaA"/>
</dbReference>
<reference evidence="2" key="1">
    <citation type="journal article" date="2019" name="Int. J. Syst. Evol. Microbiol.">
        <title>The Global Catalogue of Microorganisms (GCM) 10K type strain sequencing project: providing services to taxonomists for standard genome sequencing and annotation.</title>
        <authorList>
            <consortium name="The Broad Institute Genomics Platform"/>
            <consortium name="The Broad Institute Genome Sequencing Center for Infectious Disease"/>
            <person name="Wu L."/>
            <person name="Ma J."/>
        </authorList>
    </citation>
    <scope>NUCLEOTIDE SEQUENCE [LARGE SCALE GENOMIC DNA]</scope>
    <source>
        <strain evidence="2">JCM 11496</strain>
    </source>
</reference>
<protein>
    <submittedName>
        <fullName evidence="1">YaaA family protein</fullName>
    </submittedName>
</protein>
<dbReference type="EMBL" id="JBHUGA010000002">
    <property type="protein sequence ID" value="MFD1845082.1"/>
    <property type="molecule type" value="Genomic_DNA"/>
</dbReference>
<evidence type="ECO:0000313" key="2">
    <source>
        <dbReference type="Proteomes" id="UP001597307"/>
    </source>
</evidence>
<organism evidence="1 2">
    <name type="scientific">Arthrobacter flavus</name>
    <dbReference type="NCBI Taxonomy" id="95172"/>
    <lineage>
        <taxon>Bacteria</taxon>
        <taxon>Bacillati</taxon>
        <taxon>Actinomycetota</taxon>
        <taxon>Actinomycetes</taxon>
        <taxon>Micrococcales</taxon>
        <taxon>Micrococcaceae</taxon>
        <taxon>Arthrobacter</taxon>
    </lineage>
</organism>
<dbReference type="PANTHER" id="PTHR30283">
    <property type="entry name" value="PEROXIDE STRESS RESPONSE PROTEIN YAAA"/>
    <property type="match status" value="1"/>
</dbReference>
<accession>A0ABW4Q2V4</accession>
<dbReference type="Proteomes" id="UP001597307">
    <property type="component" value="Unassembled WGS sequence"/>
</dbReference>
<name>A0ABW4Q2V4_9MICC</name>
<keyword evidence="2" id="KW-1185">Reference proteome</keyword>
<comment type="caution">
    <text evidence="1">The sequence shown here is derived from an EMBL/GenBank/DDBJ whole genome shotgun (WGS) entry which is preliminary data.</text>
</comment>
<gene>
    <name evidence="1" type="ORF">ACFSFX_00530</name>
</gene>
<dbReference type="PANTHER" id="PTHR30283:SF4">
    <property type="entry name" value="PEROXIDE STRESS RESISTANCE PROTEIN YAAA"/>
    <property type="match status" value="1"/>
</dbReference>
<dbReference type="RefSeq" id="WP_343877062.1">
    <property type="nucleotide sequence ID" value="NZ_BAAAIJ010000002.1"/>
</dbReference>